<sequence length="435" mass="46772">MSAASLGVHSSASHVAPTPRPQPPPPHLPSPYAPVTQTYAALQLGNTNAALFGGLTAFSFVVMVSAALAYRRRRKAIYLLNVMQTLLLFIKTFSATIYAVYNAGQVDCRARAWLLNVPLILGWDFSYGITMIKVLLFTKFRRTVMCVIPLGAAIHFGLVVEGVVTRTSGVSAVGLCTDKYDVFYKHQYDVELILEVFATSLLLHGIASRKNGVVAATREVFRQLQVNENTRVFLAIIFVALKVLLTYGNFAVPSATTHAVDSARSAVLSWALTREVNSSNSSSSTSSSPTARKTAGRDSVALPRNSKAGGGGQPPRESLARVKMTVEMSSGKPSNSFAFNNENSGVDEQDLERTQDLSQSNDDDEENDDEEDDDDDSHLRTDGDEGGISFANIPGFDFHRDVGGGSTEVDSSGEVGPPPEVGNANADKRSSSDLV</sequence>
<feature type="transmembrane region" description="Helical" evidence="2">
    <location>
        <begin position="77"/>
        <end position="101"/>
    </location>
</feature>
<keyword evidence="4" id="KW-1185">Reference proteome</keyword>
<evidence type="ECO:0000313" key="3">
    <source>
        <dbReference type="EMBL" id="KAJ3183800.1"/>
    </source>
</evidence>
<evidence type="ECO:0000313" key="4">
    <source>
        <dbReference type="Proteomes" id="UP001212152"/>
    </source>
</evidence>
<comment type="caution">
    <text evidence="3">The sequence shown here is derived from an EMBL/GenBank/DDBJ whole genome shotgun (WGS) entry which is preliminary data.</text>
</comment>
<keyword evidence="2" id="KW-1133">Transmembrane helix</keyword>
<feature type="region of interest" description="Disordered" evidence="1">
    <location>
        <begin position="1"/>
        <end position="29"/>
    </location>
</feature>
<feature type="compositionally biased region" description="Low complexity" evidence="1">
    <location>
        <begin position="278"/>
        <end position="288"/>
    </location>
</feature>
<dbReference type="Proteomes" id="UP001212152">
    <property type="component" value="Unassembled WGS sequence"/>
</dbReference>
<accession>A0AAD5TS90</accession>
<feature type="compositionally biased region" description="Basic and acidic residues" evidence="1">
    <location>
        <begin position="426"/>
        <end position="435"/>
    </location>
</feature>
<name>A0AAD5TS90_9FUNG</name>
<reference evidence="3" key="1">
    <citation type="submission" date="2020-05" db="EMBL/GenBank/DDBJ databases">
        <title>Phylogenomic resolution of chytrid fungi.</title>
        <authorList>
            <person name="Stajich J.E."/>
            <person name="Amses K."/>
            <person name="Simmons R."/>
            <person name="Seto K."/>
            <person name="Myers J."/>
            <person name="Bonds A."/>
            <person name="Quandt C.A."/>
            <person name="Barry K."/>
            <person name="Liu P."/>
            <person name="Grigoriev I."/>
            <person name="Longcore J.E."/>
            <person name="James T.Y."/>
        </authorList>
    </citation>
    <scope>NUCLEOTIDE SEQUENCE</scope>
    <source>
        <strain evidence="3">JEL0379</strain>
    </source>
</reference>
<feature type="region of interest" description="Disordered" evidence="1">
    <location>
        <begin position="278"/>
        <end position="435"/>
    </location>
</feature>
<feature type="transmembrane region" description="Helical" evidence="2">
    <location>
        <begin position="232"/>
        <end position="252"/>
    </location>
</feature>
<feature type="transmembrane region" description="Helical" evidence="2">
    <location>
        <begin position="49"/>
        <end position="70"/>
    </location>
</feature>
<keyword evidence="2" id="KW-0472">Membrane</keyword>
<feature type="compositionally biased region" description="Pro residues" evidence="1">
    <location>
        <begin position="18"/>
        <end position="29"/>
    </location>
</feature>
<feature type="compositionally biased region" description="Acidic residues" evidence="1">
    <location>
        <begin position="361"/>
        <end position="376"/>
    </location>
</feature>
<evidence type="ECO:0000256" key="2">
    <source>
        <dbReference type="SAM" id="Phobius"/>
    </source>
</evidence>
<feature type="compositionally biased region" description="Polar residues" evidence="1">
    <location>
        <begin position="327"/>
        <end position="344"/>
    </location>
</feature>
<keyword evidence="2" id="KW-0812">Transmembrane</keyword>
<proteinExistence type="predicted"/>
<gene>
    <name evidence="3" type="ORF">HDU87_005916</name>
</gene>
<dbReference type="AlphaFoldDB" id="A0AAD5TS90"/>
<feature type="transmembrane region" description="Helical" evidence="2">
    <location>
        <begin position="113"/>
        <end position="136"/>
    </location>
</feature>
<organism evidence="3 4">
    <name type="scientific">Geranomyces variabilis</name>
    <dbReference type="NCBI Taxonomy" id="109894"/>
    <lineage>
        <taxon>Eukaryota</taxon>
        <taxon>Fungi</taxon>
        <taxon>Fungi incertae sedis</taxon>
        <taxon>Chytridiomycota</taxon>
        <taxon>Chytridiomycota incertae sedis</taxon>
        <taxon>Chytridiomycetes</taxon>
        <taxon>Spizellomycetales</taxon>
        <taxon>Powellomycetaceae</taxon>
        <taxon>Geranomyces</taxon>
    </lineage>
</organism>
<protein>
    <submittedName>
        <fullName evidence="3">Uncharacterized protein</fullName>
    </submittedName>
</protein>
<dbReference type="EMBL" id="JADGJQ010000005">
    <property type="protein sequence ID" value="KAJ3183800.1"/>
    <property type="molecule type" value="Genomic_DNA"/>
</dbReference>
<evidence type="ECO:0000256" key="1">
    <source>
        <dbReference type="SAM" id="MobiDB-lite"/>
    </source>
</evidence>